<reference evidence="2" key="1">
    <citation type="submission" date="2017-05" db="UniProtKB">
        <authorList>
            <consortium name="EnsemblMetazoa"/>
        </authorList>
    </citation>
    <scope>IDENTIFICATION</scope>
</reference>
<feature type="region of interest" description="Disordered" evidence="1">
    <location>
        <begin position="65"/>
        <end position="93"/>
    </location>
</feature>
<evidence type="ECO:0000256" key="1">
    <source>
        <dbReference type="SAM" id="MobiDB-lite"/>
    </source>
</evidence>
<protein>
    <submittedName>
        <fullName evidence="2">Uncharacterized protein</fullName>
    </submittedName>
</protein>
<dbReference type="InParanoid" id="A0A1X7V651"/>
<proteinExistence type="predicted"/>
<dbReference type="EnsemblMetazoa" id="Aqu2.1.34987_001">
    <property type="protein sequence ID" value="Aqu2.1.34987_001"/>
    <property type="gene ID" value="Aqu2.1.34987"/>
</dbReference>
<evidence type="ECO:0000313" key="2">
    <source>
        <dbReference type="EnsemblMetazoa" id="Aqu2.1.34987_001"/>
    </source>
</evidence>
<dbReference type="AlphaFoldDB" id="A0A1X7V651"/>
<accession>A0A1X7V651</accession>
<organism evidence="2">
    <name type="scientific">Amphimedon queenslandica</name>
    <name type="common">Sponge</name>
    <dbReference type="NCBI Taxonomy" id="400682"/>
    <lineage>
        <taxon>Eukaryota</taxon>
        <taxon>Metazoa</taxon>
        <taxon>Porifera</taxon>
        <taxon>Demospongiae</taxon>
        <taxon>Heteroscleromorpha</taxon>
        <taxon>Haplosclerida</taxon>
        <taxon>Niphatidae</taxon>
        <taxon>Amphimedon</taxon>
    </lineage>
</organism>
<name>A0A1X7V651_AMPQE</name>
<sequence length="93" mass="10754">VAHSTLQKQEVLREKFHLCLNEVIPSENDLIDSAKKNVCLEIIRKFCNIRIKEFMTVQQQKIASETGHASTKGQNLRDSLLTHHTQIQSRVRM</sequence>